<dbReference type="AlphaFoldDB" id="A0A6L5XX25"/>
<dbReference type="GO" id="GO:0008233">
    <property type="term" value="F:peptidase activity"/>
    <property type="evidence" value="ECO:0007669"/>
    <property type="project" value="UniProtKB-KW"/>
</dbReference>
<evidence type="ECO:0000256" key="3">
    <source>
        <dbReference type="ARBA" id="ARBA00022801"/>
    </source>
</evidence>
<dbReference type="EMBL" id="VUMT01000005">
    <property type="protein sequence ID" value="MSS63174.1"/>
    <property type="molecule type" value="Genomic_DNA"/>
</dbReference>
<dbReference type="GO" id="GO:0006508">
    <property type="term" value="P:proteolysis"/>
    <property type="evidence" value="ECO:0007669"/>
    <property type="project" value="UniProtKB-KW"/>
</dbReference>
<keyword evidence="2 5" id="KW-0645">Protease</keyword>
<comment type="caution">
    <text evidence="5">The sequence shown here is derived from an EMBL/GenBank/DDBJ whole genome shotgun (WGS) entry which is preliminary data.</text>
</comment>
<dbReference type="Pfam" id="PF04586">
    <property type="entry name" value="Peptidase_S78"/>
    <property type="match status" value="1"/>
</dbReference>
<accession>A0A6L5XX25</accession>
<evidence type="ECO:0000313" key="5">
    <source>
        <dbReference type="EMBL" id="MSS63174.1"/>
    </source>
</evidence>
<keyword evidence="6" id="KW-1185">Reference proteome</keyword>
<dbReference type="InterPro" id="IPR054613">
    <property type="entry name" value="Peptidase_S78_dom"/>
</dbReference>
<evidence type="ECO:0000313" key="6">
    <source>
        <dbReference type="Proteomes" id="UP000482209"/>
    </source>
</evidence>
<sequence length="190" mass="22048">MRIELRNDSVLLDGYVNAVGRDSRPIITVRGKCVEQIEPRAFERALKRAENIELLLDHDKNKRLGSTKEGNLKLKEDNIGLRAICTVTDPEVIEKARKNELRGWSFGMYVKEDTIEERSEGIPRRCVSELELFEVSIIDTRMNPCYVGTSIEQRAEEEIIKEQRGEEFQATTENLETKNYEKYEKRLKAL</sequence>
<gene>
    <name evidence="5" type="ORF">FYJ58_04680</name>
</gene>
<reference evidence="5 6" key="1">
    <citation type="submission" date="2019-08" db="EMBL/GenBank/DDBJ databases">
        <title>In-depth cultivation of the pig gut microbiome towards novel bacterial diversity and tailored functional studies.</title>
        <authorList>
            <person name="Wylensek D."/>
            <person name="Hitch T.C.A."/>
            <person name="Clavel T."/>
        </authorList>
    </citation>
    <scope>NUCLEOTIDE SEQUENCE [LARGE SCALE GENOMIC DNA]</scope>
    <source>
        <strain evidence="5 6">WCA-693-APC-MOT-I</strain>
    </source>
</reference>
<organism evidence="5 6">
    <name type="scientific">Velocimicrobium porci</name>
    <dbReference type="NCBI Taxonomy" id="2606634"/>
    <lineage>
        <taxon>Bacteria</taxon>
        <taxon>Bacillati</taxon>
        <taxon>Bacillota</taxon>
        <taxon>Clostridia</taxon>
        <taxon>Lachnospirales</taxon>
        <taxon>Lachnospiraceae</taxon>
        <taxon>Velocimicrobium</taxon>
    </lineage>
</organism>
<keyword evidence="1" id="KW-1188">Viral release from host cell</keyword>
<evidence type="ECO:0000256" key="1">
    <source>
        <dbReference type="ARBA" id="ARBA00022612"/>
    </source>
</evidence>
<keyword evidence="3" id="KW-0378">Hydrolase</keyword>
<protein>
    <submittedName>
        <fullName evidence="5">HK97 family phage prohead protease</fullName>
    </submittedName>
</protein>
<dbReference type="Proteomes" id="UP000482209">
    <property type="component" value="Unassembled WGS sequence"/>
</dbReference>
<feature type="domain" description="Prohead serine protease" evidence="4">
    <location>
        <begin position="7"/>
        <end position="156"/>
    </location>
</feature>
<name>A0A6L5XX25_9FIRM</name>
<evidence type="ECO:0000256" key="2">
    <source>
        <dbReference type="ARBA" id="ARBA00022670"/>
    </source>
</evidence>
<dbReference type="RefSeq" id="WP_154517990.1">
    <property type="nucleotide sequence ID" value="NZ_VUMT01000005.1"/>
</dbReference>
<evidence type="ECO:0000259" key="4">
    <source>
        <dbReference type="Pfam" id="PF04586"/>
    </source>
</evidence>
<proteinExistence type="predicted"/>